<accession>A0ABU4DUB8</accession>
<sequence length="129" mass="14198">MNAALFTGAALALPAAALYAIPVTPQVCHLQVIPDYTLGFVYRAVLRLSPQCGFTQTLRVRKSSTINTRRGGAPYQPIQPLKGAWTLGRLNNSVPGGALWTSNSWRWEYNDPVLTKGQWRAGEVLYARP</sequence>
<evidence type="ECO:0000256" key="1">
    <source>
        <dbReference type="SAM" id="SignalP"/>
    </source>
</evidence>
<feature type="chain" id="PRO_5047022949" evidence="1">
    <location>
        <begin position="21"/>
        <end position="129"/>
    </location>
</feature>
<name>A0ABU4DUB8_9DEIO</name>
<organism evidence="2 3">
    <name type="scientific">Deinococcus arenicola</name>
    <dbReference type="NCBI Taxonomy" id="2994950"/>
    <lineage>
        <taxon>Bacteria</taxon>
        <taxon>Thermotogati</taxon>
        <taxon>Deinococcota</taxon>
        <taxon>Deinococci</taxon>
        <taxon>Deinococcales</taxon>
        <taxon>Deinococcaceae</taxon>
        <taxon>Deinococcus</taxon>
    </lineage>
</organism>
<gene>
    <name evidence="2" type="ORF">ORD21_15600</name>
</gene>
<keyword evidence="3" id="KW-1185">Reference proteome</keyword>
<protein>
    <submittedName>
        <fullName evidence="2">Uncharacterized protein</fullName>
    </submittedName>
</protein>
<dbReference type="RefSeq" id="WP_317641373.1">
    <property type="nucleotide sequence ID" value="NZ_JAPMIV010000043.1"/>
</dbReference>
<comment type="caution">
    <text evidence="2">The sequence shown here is derived from an EMBL/GenBank/DDBJ whole genome shotgun (WGS) entry which is preliminary data.</text>
</comment>
<feature type="signal peptide" evidence="1">
    <location>
        <begin position="1"/>
        <end position="20"/>
    </location>
</feature>
<dbReference type="EMBL" id="JAPMIV010000043">
    <property type="protein sequence ID" value="MDV6376023.1"/>
    <property type="molecule type" value="Genomic_DNA"/>
</dbReference>
<evidence type="ECO:0000313" key="3">
    <source>
        <dbReference type="Proteomes" id="UP001276150"/>
    </source>
</evidence>
<keyword evidence="1" id="KW-0732">Signal</keyword>
<reference evidence="2 3" key="1">
    <citation type="submission" date="2022-11" db="EMBL/GenBank/DDBJ databases">
        <title>Deinococcus ZS9-10, Low Temperature and Draught-tolerating, UV-resistant Bacteria from Continental Antarctica.</title>
        <authorList>
            <person name="Cheng L."/>
        </authorList>
    </citation>
    <scope>NUCLEOTIDE SEQUENCE [LARGE SCALE GENOMIC DNA]</scope>
    <source>
        <strain evidence="2 3">ZS9-10</strain>
    </source>
</reference>
<evidence type="ECO:0000313" key="2">
    <source>
        <dbReference type="EMBL" id="MDV6376023.1"/>
    </source>
</evidence>
<dbReference type="Proteomes" id="UP001276150">
    <property type="component" value="Unassembled WGS sequence"/>
</dbReference>
<proteinExistence type="predicted"/>